<evidence type="ECO:0008006" key="2">
    <source>
        <dbReference type="Google" id="ProtNLM"/>
    </source>
</evidence>
<name>A0AAU7Z1E8_9BACT</name>
<dbReference type="EMBL" id="CP132938">
    <property type="protein sequence ID" value="XCB22605.1"/>
    <property type="molecule type" value="Genomic_DNA"/>
</dbReference>
<reference evidence="1" key="2">
    <citation type="journal article" date="2024" name="Environ. Microbiol.">
        <title>Genome analysis and description of Tunturibacter gen. nov. expands the diversity of Terriglobia in tundra soils.</title>
        <authorList>
            <person name="Messyasz A."/>
            <person name="Mannisto M.K."/>
            <person name="Kerkhof L.J."/>
            <person name="Haggblom M.M."/>
        </authorList>
    </citation>
    <scope>NUCLEOTIDE SEQUENCE</scope>
    <source>
        <strain evidence="1">M8UP39</strain>
    </source>
</reference>
<organism evidence="1">
    <name type="scientific">Tunturiibacter gelidiferens</name>
    <dbReference type="NCBI Taxonomy" id="3069689"/>
    <lineage>
        <taxon>Bacteria</taxon>
        <taxon>Pseudomonadati</taxon>
        <taxon>Acidobacteriota</taxon>
        <taxon>Terriglobia</taxon>
        <taxon>Terriglobales</taxon>
        <taxon>Acidobacteriaceae</taxon>
        <taxon>Tunturiibacter</taxon>
    </lineage>
</organism>
<dbReference type="AlphaFoldDB" id="A0AAU7Z1E8"/>
<dbReference type="KEGG" id="tgi:RBB81_01415"/>
<evidence type="ECO:0000313" key="1">
    <source>
        <dbReference type="EMBL" id="XCB22605.1"/>
    </source>
</evidence>
<protein>
    <recommendedName>
        <fullName evidence="2">Tetratricopeptide repeat protein</fullName>
    </recommendedName>
</protein>
<sequence length="141" mass="16177">MHASEIAPDGAAAVQGWVSNIYEVEGKYDQSVAADLKGIEVYATPQQVHLLRSGYEKSGWKGYREAHLQYSLSQIDHQCASYDIAEDYRALGRVDEAFDWFDRAFDERCIFMMALNADPRHDGIRSDPRFHELLRRTNLVH</sequence>
<proteinExistence type="predicted"/>
<dbReference type="RefSeq" id="WP_353072455.1">
    <property type="nucleotide sequence ID" value="NZ_CP132938.1"/>
</dbReference>
<accession>A0AAU7Z1E8</accession>
<reference evidence="1" key="1">
    <citation type="submission" date="2023-08" db="EMBL/GenBank/DDBJ databases">
        <authorList>
            <person name="Messyasz A."/>
            <person name="Mannisto M.K."/>
            <person name="Kerkhof L.J."/>
            <person name="Haggblom M."/>
        </authorList>
    </citation>
    <scope>NUCLEOTIDE SEQUENCE</scope>
    <source>
        <strain evidence="1">M8UP39</strain>
    </source>
</reference>
<gene>
    <name evidence="1" type="ORF">RBB81_01415</name>
</gene>